<dbReference type="InterPro" id="IPR018062">
    <property type="entry name" value="HTH_AraC-typ_CS"/>
</dbReference>
<keyword evidence="2" id="KW-0238">DNA-binding</keyword>
<dbReference type="RefSeq" id="WP_168913647.1">
    <property type="nucleotide sequence ID" value="NZ_JABACI010000004.1"/>
</dbReference>
<dbReference type="Gene3D" id="1.10.10.60">
    <property type="entry name" value="Homeodomain-like"/>
    <property type="match status" value="2"/>
</dbReference>
<evidence type="ECO:0000259" key="4">
    <source>
        <dbReference type="PROSITE" id="PS01124"/>
    </source>
</evidence>
<evidence type="ECO:0000313" key="6">
    <source>
        <dbReference type="Proteomes" id="UP001429745"/>
    </source>
</evidence>
<accession>A0ABX1KFH3</accession>
<keyword evidence="3" id="KW-0804">Transcription</keyword>
<dbReference type="EMBL" id="JABACI010000004">
    <property type="protein sequence ID" value="NLP85222.1"/>
    <property type="molecule type" value="Genomic_DNA"/>
</dbReference>
<sequence>MTVVDSDALAQVLSSIEVRMGIARRLTLEPAGTLPIAADAVTLVYVADGVVHGHPPLGDGCRLDVDRASQRIWATAAGDRSRLVAGDALITLGSRRFVLEPDASASLVVFEFELSDVAHGLATVVPDVVTVTDFAGLEPAAAALAANMGLAHRATAALRSGDPVICRMMATTVLLSVIRAWAENGCAPEGWPAAAKDPFLDRVVEAIHEQPGRDWTVELLASVGAMSRSVFAERFRATVGSTPASYVTEVRMSTAKRMLESGLPVSTIARELGYASDEGFSRAFRRSVGMPPSAWRQTRHAPALA</sequence>
<dbReference type="Pfam" id="PF12833">
    <property type="entry name" value="HTH_18"/>
    <property type="match status" value="1"/>
</dbReference>
<gene>
    <name evidence="5" type="ORF">HF576_15345</name>
</gene>
<comment type="caution">
    <text evidence="5">The sequence shown here is derived from an EMBL/GenBank/DDBJ whole genome shotgun (WGS) entry which is preliminary data.</text>
</comment>
<evidence type="ECO:0000313" key="5">
    <source>
        <dbReference type="EMBL" id="NLP85222.1"/>
    </source>
</evidence>
<organism evidence="5 6">
    <name type="scientific">Microbacterium salsuginis</name>
    <dbReference type="NCBI Taxonomy" id="2722803"/>
    <lineage>
        <taxon>Bacteria</taxon>
        <taxon>Bacillati</taxon>
        <taxon>Actinomycetota</taxon>
        <taxon>Actinomycetes</taxon>
        <taxon>Micrococcales</taxon>
        <taxon>Microbacteriaceae</taxon>
        <taxon>Microbacterium</taxon>
    </lineage>
</organism>
<dbReference type="PANTHER" id="PTHR46796">
    <property type="entry name" value="HTH-TYPE TRANSCRIPTIONAL ACTIVATOR RHAS-RELATED"/>
    <property type="match status" value="1"/>
</dbReference>
<dbReference type="Proteomes" id="UP001429745">
    <property type="component" value="Unassembled WGS sequence"/>
</dbReference>
<proteinExistence type="predicted"/>
<dbReference type="SMART" id="SM00342">
    <property type="entry name" value="HTH_ARAC"/>
    <property type="match status" value="1"/>
</dbReference>
<reference evidence="5 6" key="1">
    <citation type="submission" date="2020-04" db="EMBL/GenBank/DDBJ databases">
        <title>CFH 90308 Microbacterium sp.</title>
        <authorList>
            <person name="Nie G."/>
            <person name="Ming H."/>
            <person name="Xia T."/>
        </authorList>
    </citation>
    <scope>NUCLEOTIDE SEQUENCE [LARGE SCALE GENOMIC DNA]</scope>
    <source>
        <strain evidence="5 6">CFH 90308</strain>
    </source>
</reference>
<dbReference type="InterPro" id="IPR050204">
    <property type="entry name" value="AraC_XylS_family_regulators"/>
</dbReference>
<feature type="domain" description="HTH araC/xylS-type" evidence="4">
    <location>
        <begin position="201"/>
        <end position="298"/>
    </location>
</feature>
<dbReference type="InterPro" id="IPR009057">
    <property type="entry name" value="Homeodomain-like_sf"/>
</dbReference>
<dbReference type="PROSITE" id="PS01124">
    <property type="entry name" value="HTH_ARAC_FAMILY_2"/>
    <property type="match status" value="1"/>
</dbReference>
<evidence type="ECO:0000256" key="3">
    <source>
        <dbReference type="ARBA" id="ARBA00023163"/>
    </source>
</evidence>
<name>A0ABX1KFH3_9MICO</name>
<protein>
    <submittedName>
        <fullName evidence="5">Helix-turn-helix transcriptional regulator</fullName>
    </submittedName>
</protein>
<dbReference type="PRINTS" id="PR00032">
    <property type="entry name" value="HTHARAC"/>
</dbReference>
<keyword evidence="1" id="KW-0805">Transcription regulation</keyword>
<dbReference type="InterPro" id="IPR018060">
    <property type="entry name" value="HTH_AraC"/>
</dbReference>
<dbReference type="InterPro" id="IPR020449">
    <property type="entry name" value="Tscrpt_reg_AraC-type_HTH"/>
</dbReference>
<dbReference type="PROSITE" id="PS00041">
    <property type="entry name" value="HTH_ARAC_FAMILY_1"/>
    <property type="match status" value="1"/>
</dbReference>
<evidence type="ECO:0000256" key="2">
    <source>
        <dbReference type="ARBA" id="ARBA00023125"/>
    </source>
</evidence>
<evidence type="ECO:0000256" key="1">
    <source>
        <dbReference type="ARBA" id="ARBA00023015"/>
    </source>
</evidence>
<dbReference type="SUPFAM" id="SSF46689">
    <property type="entry name" value="Homeodomain-like"/>
    <property type="match status" value="2"/>
</dbReference>
<keyword evidence="6" id="KW-1185">Reference proteome</keyword>
<dbReference type="PANTHER" id="PTHR46796:SF13">
    <property type="entry name" value="HTH-TYPE TRANSCRIPTIONAL ACTIVATOR RHAS"/>
    <property type="match status" value="1"/>
</dbReference>